<dbReference type="PANTHER" id="PTHR40980">
    <property type="entry name" value="PLUG DOMAIN-CONTAINING PROTEIN"/>
    <property type="match status" value="1"/>
</dbReference>
<accession>A0A916YF87</accession>
<dbReference type="PANTHER" id="PTHR40980:SF4">
    <property type="entry name" value="TONB-DEPENDENT RECEPTOR-LIKE BETA-BARREL DOMAIN-CONTAINING PROTEIN"/>
    <property type="match status" value="1"/>
</dbReference>
<dbReference type="AlphaFoldDB" id="A0A916YF87"/>
<comment type="caution">
    <text evidence="11">The sequence shown here is derived from an EMBL/GenBank/DDBJ whole genome shotgun (WGS) entry which is preliminary data.</text>
</comment>
<evidence type="ECO:0000256" key="6">
    <source>
        <dbReference type="ARBA" id="ARBA00023237"/>
    </source>
</evidence>
<keyword evidence="5 7" id="KW-0472">Membrane</keyword>
<evidence type="ECO:0000256" key="4">
    <source>
        <dbReference type="ARBA" id="ARBA00022692"/>
    </source>
</evidence>
<dbReference type="PROSITE" id="PS52016">
    <property type="entry name" value="TONB_DEPENDENT_REC_3"/>
    <property type="match status" value="1"/>
</dbReference>
<dbReference type="InterPro" id="IPR037066">
    <property type="entry name" value="Plug_dom_sf"/>
</dbReference>
<protein>
    <submittedName>
        <fullName evidence="11">TonB-dependent receptor</fullName>
    </submittedName>
</protein>
<proteinExistence type="inferred from homology"/>
<dbReference type="InterPro" id="IPR041700">
    <property type="entry name" value="OMP_b-brl_3"/>
</dbReference>
<dbReference type="InterPro" id="IPR012910">
    <property type="entry name" value="Plug_dom"/>
</dbReference>
<dbReference type="InterPro" id="IPR039426">
    <property type="entry name" value="TonB-dep_rcpt-like"/>
</dbReference>
<dbReference type="InterPro" id="IPR036942">
    <property type="entry name" value="Beta-barrel_TonB_sf"/>
</dbReference>
<keyword evidence="11" id="KW-0675">Receptor</keyword>
<evidence type="ECO:0000256" key="1">
    <source>
        <dbReference type="ARBA" id="ARBA00004571"/>
    </source>
</evidence>
<dbReference type="Pfam" id="PF13715">
    <property type="entry name" value="CarbopepD_reg_2"/>
    <property type="match status" value="1"/>
</dbReference>
<gene>
    <name evidence="11" type="ORF">GCM10011514_03690</name>
</gene>
<reference evidence="11" key="1">
    <citation type="journal article" date="2014" name="Int. J. Syst. Evol. Microbiol.">
        <title>Complete genome sequence of Corynebacterium casei LMG S-19264T (=DSM 44701T), isolated from a smear-ripened cheese.</title>
        <authorList>
            <consortium name="US DOE Joint Genome Institute (JGI-PGF)"/>
            <person name="Walter F."/>
            <person name="Albersmeier A."/>
            <person name="Kalinowski J."/>
            <person name="Ruckert C."/>
        </authorList>
    </citation>
    <scope>NUCLEOTIDE SEQUENCE</scope>
    <source>
        <strain evidence="11">CGMCC 1.15958</strain>
    </source>
</reference>
<evidence type="ECO:0000256" key="3">
    <source>
        <dbReference type="ARBA" id="ARBA00022452"/>
    </source>
</evidence>
<sequence>MKSFLLSLSLLFVVENLLFAQANTKAQVKGIIVDATTSEPLSFASIRISNSSDNKLVTGNITNDKGEFSIPAPYGNYVVEIEYMGYKNAKTASFSVTKENPTHDFGKIKLESSANALKEVVVQAEKSSMEMKLDKRVFNVGKDLANAGGSASDILTNIPSVSVDPDGGVKLRGSDNVRILIDGKPSGLVSFKGGAGLQSLQASMIERVEVITNPSARYEAEGMAGIINIVLKKDQKQGFNGSFDIITGQPVNYGGAANINYRHRKVNFFVNYSIAYNIRPNVSSINQERRSNDTTFFLKQKNNGELLGFNTNIRGGLDYFFNDKNTLTASYLYRRSKARRITNLRYEDYTFTNTNLTGISKRKQDERETEPNSEYVLSYKKTYAKKGQEFNAEVRFLDNWESSNQLFTQEYFTPSETPIASKSLVQNSLNDEYEKQWLFQIDYVQPIGKEGKFETGARSSFRNMVNDYVVNQKNEQGQFVVVPGLKNYFIYDENIHAAYAILGNKTKQFSYQAGLRAEWTDVKTTLRETNEVNPRKYANLFPSVHLTYALPQENSLQIGYSRRVRRPFYNDLSPFSTFSDNRNFFSGNPNLNPEFSNVYEIGHIKYFDKGSLGSSVYYRDTDGKIERIRQVNASGFASTRPENLLGEQAYGVEFTSQYNLAKWWKFDFNFNLFHAEIDGSNIDKTYKRETNSWFVRQTSRFSLPKGLDMQLRANYEAKQKTVQGTRLPLYYFDLSASKDILKGNGTLNFSVLDVFNTRKFRSITEGTTFRTEGSSQFRRRQFNLTLNYRIKQSKGAGKGKKLELEG</sequence>
<dbReference type="InterPro" id="IPR008969">
    <property type="entry name" value="CarboxyPept-like_regulatory"/>
</dbReference>
<dbReference type="Gene3D" id="2.170.130.10">
    <property type="entry name" value="TonB-dependent receptor, plug domain"/>
    <property type="match status" value="1"/>
</dbReference>
<evidence type="ECO:0000256" key="5">
    <source>
        <dbReference type="ARBA" id="ARBA00023136"/>
    </source>
</evidence>
<keyword evidence="6 7" id="KW-0998">Cell outer membrane</keyword>
<dbReference type="Gene3D" id="2.40.170.20">
    <property type="entry name" value="TonB-dependent receptor, beta-barrel domain"/>
    <property type="match status" value="1"/>
</dbReference>
<dbReference type="Pfam" id="PF07715">
    <property type="entry name" value="Plug"/>
    <property type="match status" value="1"/>
</dbReference>
<dbReference type="SUPFAM" id="SSF49464">
    <property type="entry name" value="Carboxypeptidase regulatory domain-like"/>
    <property type="match status" value="1"/>
</dbReference>
<dbReference type="Pfam" id="PF14905">
    <property type="entry name" value="OMP_b-brl_3"/>
    <property type="match status" value="1"/>
</dbReference>
<feature type="chain" id="PRO_5037460909" evidence="8">
    <location>
        <begin position="23"/>
        <end position="806"/>
    </location>
</feature>
<evidence type="ECO:0000256" key="8">
    <source>
        <dbReference type="SAM" id="SignalP"/>
    </source>
</evidence>
<keyword evidence="2 7" id="KW-0813">Transport</keyword>
<dbReference type="GO" id="GO:0009279">
    <property type="term" value="C:cell outer membrane"/>
    <property type="evidence" value="ECO:0007669"/>
    <property type="project" value="UniProtKB-SubCell"/>
</dbReference>
<feature type="domain" description="TonB-dependent receptor plug" evidence="9">
    <location>
        <begin position="148"/>
        <end position="226"/>
    </location>
</feature>
<evidence type="ECO:0000256" key="7">
    <source>
        <dbReference type="PROSITE-ProRule" id="PRU01360"/>
    </source>
</evidence>
<dbReference type="EMBL" id="BMKK01000001">
    <property type="protein sequence ID" value="GGD43036.1"/>
    <property type="molecule type" value="Genomic_DNA"/>
</dbReference>
<dbReference type="Proteomes" id="UP000609064">
    <property type="component" value="Unassembled WGS sequence"/>
</dbReference>
<evidence type="ECO:0000313" key="12">
    <source>
        <dbReference type="Proteomes" id="UP000609064"/>
    </source>
</evidence>
<comment type="similarity">
    <text evidence="7">Belongs to the TonB-dependent receptor family.</text>
</comment>
<comment type="subcellular location">
    <subcellularLocation>
        <location evidence="1 7">Cell outer membrane</location>
        <topology evidence="1 7">Multi-pass membrane protein</topology>
    </subcellularLocation>
</comment>
<keyword evidence="4 7" id="KW-0812">Transmembrane</keyword>
<feature type="signal peptide" evidence="8">
    <location>
        <begin position="1"/>
        <end position="22"/>
    </location>
</feature>
<organism evidence="11 12">
    <name type="scientific">Emticicia aquatilis</name>
    <dbReference type="NCBI Taxonomy" id="1537369"/>
    <lineage>
        <taxon>Bacteria</taxon>
        <taxon>Pseudomonadati</taxon>
        <taxon>Bacteroidota</taxon>
        <taxon>Cytophagia</taxon>
        <taxon>Cytophagales</taxon>
        <taxon>Leadbetterellaceae</taxon>
        <taxon>Emticicia</taxon>
    </lineage>
</organism>
<keyword evidence="3 7" id="KW-1134">Transmembrane beta strand</keyword>
<name>A0A916YF87_9BACT</name>
<evidence type="ECO:0000259" key="10">
    <source>
        <dbReference type="Pfam" id="PF14905"/>
    </source>
</evidence>
<keyword evidence="8" id="KW-0732">Signal</keyword>
<keyword evidence="12" id="KW-1185">Reference proteome</keyword>
<evidence type="ECO:0000256" key="2">
    <source>
        <dbReference type="ARBA" id="ARBA00022448"/>
    </source>
</evidence>
<dbReference type="SUPFAM" id="SSF56935">
    <property type="entry name" value="Porins"/>
    <property type="match status" value="1"/>
</dbReference>
<reference evidence="11" key="2">
    <citation type="submission" date="2020-09" db="EMBL/GenBank/DDBJ databases">
        <authorList>
            <person name="Sun Q."/>
            <person name="Zhou Y."/>
        </authorList>
    </citation>
    <scope>NUCLEOTIDE SEQUENCE</scope>
    <source>
        <strain evidence="11">CGMCC 1.15958</strain>
    </source>
</reference>
<dbReference type="RefSeq" id="WP_188764065.1">
    <property type="nucleotide sequence ID" value="NZ_BMKK01000001.1"/>
</dbReference>
<evidence type="ECO:0000259" key="9">
    <source>
        <dbReference type="Pfam" id="PF07715"/>
    </source>
</evidence>
<feature type="domain" description="Outer membrane protein beta-barrel" evidence="10">
    <location>
        <begin position="382"/>
        <end position="788"/>
    </location>
</feature>
<evidence type="ECO:0000313" key="11">
    <source>
        <dbReference type="EMBL" id="GGD43036.1"/>
    </source>
</evidence>
<dbReference type="Gene3D" id="2.60.40.1120">
    <property type="entry name" value="Carboxypeptidase-like, regulatory domain"/>
    <property type="match status" value="1"/>
</dbReference>